<evidence type="ECO:0000259" key="2">
    <source>
        <dbReference type="Pfam" id="PF04765"/>
    </source>
</evidence>
<evidence type="ECO:0000313" key="4">
    <source>
        <dbReference type="Proteomes" id="UP000013827"/>
    </source>
</evidence>
<dbReference type="Proteomes" id="UP000013827">
    <property type="component" value="Unassembled WGS sequence"/>
</dbReference>
<feature type="region of interest" description="Disordered" evidence="1">
    <location>
        <begin position="1"/>
        <end position="30"/>
    </location>
</feature>
<dbReference type="InterPro" id="IPR048354">
    <property type="entry name" value="TOD1_MUCI70_glycTrfase_dom"/>
</dbReference>
<feature type="domain" description="TOD1/MUCI70 glycosyltransferase-like" evidence="2">
    <location>
        <begin position="126"/>
        <end position="253"/>
    </location>
</feature>
<evidence type="ECO:0000313" key="3">
    <source>
        <dbReference type="EnsemblProtists" id="EOD30081"/>
    </source>
</evidence>
<dbReference type="RefSeq" id="XP_005782510.1">
    <property type="nucleotide sequence ID" value="XM_005782453.1"/>
</dbReference>
<reference evidence="4" key="1">
    <citation type="journal article" date="2013" name="Nature">
        <title>Pan genome of the phytoplankton Emiliania underpins its global distribution.</title>
        <authorList>
            <person name="Read B.A."/>
            <person name="Kegel J."/>
            <person name="Klute M.J."/>
            <person name="Kuo A."/>
            <person name="Lefebvre S.C."/>
            <person name="Maumus F."/>
            <person name="Mayer C."/>
            <person name="Miller J."/>
            <person name="Monier A."/>
            <person name="Salamov A."/>
            <person name="Young J."/>
            <person name="Aguilar M."/>
            <person name="Claverie J.M."/>
            <person name="Frickenhaus S."/>
            <person name="Gonzalez K."/>
            <person name="Herman E.K."/>
            <person name="Lin Y.C."/>
            <person name="Napier J."/>
            <person name="Ogata H."/>
            <person name="Sarno A.F."/>
            <person name="Shmutz J."/>
            <person name="Schroeder D."/>
            <person name="de Vargas C."/>
            <person name="Verret F."/>
            <person name="von Dassow P."/>
            <person name="Valentin K."/>
            <person name="Van de Peer Y."/>
            <person name="Wheeler G."/>
            <person name="Dacks J.B."/>
            <person name="Delwiche C.F."/>
            <person name="Dyhrman S.T."/>
            <person name="Glockner G."/>
            <person name="John U."/>
            <person name="Richards T."/>
            <person name="Worden A.Z."/>
            <person name="Zhang X."/>
            <person name="Grigoriev I.V."/>
            <person name="Allen A.E."/>
            <person name="Bidle K."/>
            <person name="Borodovsky M."/>
            <person name="Bowler C."/>
            <person name="Brownlee C."/>
            <person name="Cock J.M."/>
            <person name="Elias M."/>
            <person name="Gladyshev V.N."/>
            <person name="Groth M."/>
            <person name="Guda C."/>
            <person name="Hadaegh A."/>
            <person name="Iglesias-Rodriguez M.D."/>
            <person name="Jenkins J."/>
            <person name="Jones B.M."/>
            <person name="Lawson T."/>
            <person name="Leese F."/>
            <person name="Lindquist E."/>
            <person name="Lobanov A."/>
            <person name="Lomsadze A."/>
            <person name="Malik S.B."/>
            <person name="Marsh M.E."/>
            <person name="Mackinder L."/>
            <person name="Mock T."/>
            <person name="Mueller-Roeber B."/>
            <person name="Pagarete A."/>
            <person name="Parker M."/>
            <person name="Probert I."/>
            <person name="Quesneville H."/>
            <person name="Raines C."/>
            <person name="Rensing S.A."/>
            <person name="Riano-Pachon D.M."/>
            <person name="Richier S."/>
            <person name="Rokitta S."/>
            <person name="Shiraiwa Y."/>
            <person name="Soanes D.M."/>
            <person name="van der Giezen M."/>
            <person name="Wahlund T.M."/>
            <person name="Williams B."/>
            <person name="Wilson W."/>
            <person name="Wolfe G."/>
            <person name="Wurch L.L."/>
        </authorList>
    </citation>
    <scope>NUCLEOTIDE SEQUENCE</scope>
</reference>
<protein>
    <recommendedName>
        <fullName evidence="2">TOD1/MUCI70 glycosyltransferase-like domain-containing protein</fullName>
    </recommendedName>
</protein>
<dbReference type="AlphaFoldDB" id="A0A0D3K2U6"/>
<sequence>MVKKARAAQHHAAPTVRPPPRAMDPEKELQTRWEVENARREFSEGSLVPTVCDDFLGCASSSSRQSTLSTARSCLQAHLLKNAHSNLHSRCGGAQLWSPPAASRDKPAEKEHAEPYCGYRSAAAIRWLSRVHNASKDCERVVFTVITDAYDVPKRVPGCSQLTASSPVCRCLFALVDQPTHNSFWSENSTMGWSPWTPLLVPPIFAGQPSGTARAAHMLKLSAHRLFPLANSTMYIDGKMSFNHPPATVFDRIAEITPLPLVMVENNVRRGSLDFQSEYIETIGALRRKERGAVLEKDLADLDRQRQFYCQHDQACNNQAGRIDASFIVQQRLYTKN</sequence>
<name>A0A0D3K2U6_EMIH1</name>
<organism evidence="3 4">
    <name type="scientific">Emiliania huxleyi (strain CCMP1516)</name>
    <dbReference type="NCBI Taxonomy" id="280463"/>
    <lineage>
        <taxon>Eukaryota</taxon>
        <taxon>Haptista</taxon>
        <taxon>Haptophyta</taxon>
        <taxon>Prymnesiophyceae</taxon>
        <taxon>Isochrysidales</taxon>
        <taxon>Noelaerhabdaceae</taxon>
        <taxon>Emiliania</taxon>
    </lineage>
</organism>
<dbReference type="KEGG" id="ehx:EMIHUDRAFT_203537"/>
<proteinExistence type="predicted"/>
<keyword evidence="4" id="KW-1185">Reference proteome</keyword>
<dbReference type="GeneID" id="17275355"/>
<dbReference type="PaxDb" id="2903-EOD30081"/>
<dbReference type="Pfam" id="PF04765">
    <property type="entry name" value="TOD1_MUCI70"/>
    <property type="match status" value="1"/>
</dbReference>
<dbReference type="EnsemblProtists" id="EOD30081">
    <property type="protein sequence ID" value="EOD30081"/>
    <property type="gene ID" value="EMIHUDRAFT_203537"/>
</dbReference>
<reference evidence="3" key="2">
    <citation type="submission" date="2024-10" db="UniProtKB">
        <authorList>
            <consortium name="EnsemblProtists"/>
        </authorList>
    </citation>
    <scope>IDENTIFICATION</scope>
</reference>
<evidence type="ECO:0000256" key="1">
    <source>
        <dbReference type="SAM" id="MobiDB-lite"/>
    </source>
</evidence>
<dbReference type="HOGENOM" id="CLU_824969_0_0_1"/>
<accession>A0A0D3K2U6</accession>
<dbReference type="OMA" id="CHIAFVD"/>